<dbReference type="Proteomes" id="UP000574390">
    <property type="component" value="Unassembled WGS sequence"/>
</dbReference>
<evidence type="ECO:0000259" key="2">
    <source>
        <dbReference type="Pfam" id="PF25273"/>
    </source>
</evidence>
<evidence type="ECO:0000256" key="1">
    <source>
        <dbReference type="SAM" id="MobiDB-lite"/>
    </source>
</evidence>
<feature type="region of interest" description="Disordered" evidence="1">
    <location>
        <begin position="637"/>
        <end position="668"/>
    </location>
</feature>
<gene>
    <name evidence="3" type="ORF">FOZ62_018892</name>
</gene>
<name>A0A7J6TGG5_PEROL</name>
<dbReference type="PANTHER" id="PTHR33153:SF3">
    <property type="entry name" value="TRAFFICKING PROTEIN PARTICLE COMPLEX SUBUNIT 11 DOMAIN-CONTAINING PROTEIN"/>
    <property type="match status" value="1"/>
</dbReference>
<organism evidence="3 4">
    <name type="scientific">Perkinsus olseni</name>
    <name type="common">Perkinsus atlanticus</name>
    <dbReference type="NCBI Taxonomy" id="32597"/>
    <lineage>
        <taxon>Eukaryota</taxon>
        <taxon>Sar</taxon>
        <taxon>Alveolata</taxon>
        <taxon>Perkinsozoa</taxon>
        <taxon>Perkinsea</taxon>
        <taxon>Perkinsida</taxon>
        <taxon>Perkinsidae</taxon>
        <taxon>Perkinsus</taxon>
    </lineage>
</organism>
<proteinExistence type="predicted"/>
<dbReference type="PANTHER" id="PTHR33153">
    <property type="entry name" value="MYND-TYPE DOMAIN-CONTAINING PROTEIN"/>
    <property type="match status" value="1"/>
</dbReference>
<dbReference type="InterPro" id="IPR057191">
    <property type="entry name" value="DUF7869"/>
</dbReference>
<protein>
    <recommendedName>
        <fullName evidence="2">DUF7869 domain-containing protein</fullName>
    </recommendedName>
</protein>
<reference evidence="3 4" key="1">
    <citation type="submission" date="2020-04" db="EMBL/GenBank/DDBJ databases">
        <title>Perkinsus olseni comparative genomics.</title>
        <authorList>
            <person name="Bogema D.R."/>
        </authorList>
    </citation>
    <scope>NUCLEOTIDE SEQUENCE [LARGE SCALE GENOMIC DNA]</scope>
    <source>
        <strain evidence="3">ATCC PRA-205</strain>
    </source>
</reference>
<feature type="region of interest" description="Disordered" evidence="1">
    <location>
        <begin position="879"/>
        <end position="899"/>
    </location>
</feature>
<dbReference type="EMBL" id="JABANM010007677">
    <property type="protein sequence ID" value="KAF4743872.1"/>
    <property type="molecule type" value="Genomic_DNA"/>
</dbReference>
<sequence length="899" mass="102287">MDRFDTELLLQERKKFSYVEAGTSRSRNGRMEYLFEFCRDHGMITKKDSHGGSFVPTIYGTKVCWNALAHFLGVSKSRITEVANMAKENRKLVKPRYETYSTRERDLAKRTFILEFIGDVFRSVGEYQPDTSTVILPFNTKVLLCQYVRARWSDQFGGGFPTDRTLRRYLQSPDALSYISTSRLRTTAVTPFERENSTSTSGGVLASSNQDQVLRVVLRRTPRFGKCPDCCESQLALSHSKCSEDRQLFFARYKLHLDSVRHQRLVYYSLKSASIRAPDELLTIIADGPDQYVTRLPHMGPEWCGRTPKFDDSCQPRLKLELVICHGRRGPNIFLYADPPDKSHGANMVIEALERTLAQLKDSGGLPLTTGHLHVQLDNPTGENKNRWPVGEPLACAVAHELIHEELLTRIDIGFLPPGHTHEDVDMRHSQYCRYLAQHKFVNAQEVCDLVERCLSDYVPSAVATEKMVRKQKFLDTPMEREYLRPKASPMYHIRDWKSRYEVLMVPYFAIGNRLEGIALGKLPLLEKDSHSGDVMLRFKKTMADTTYSDPQVFVSSETFKRVKEPGSEAAHTDKHDVRAAETLERLARASPLLWPREDVQHAIELQRGTYKYLAHESELTKLPRFVLDSSSSEPIRSREARGGVGVLPNGLSGRAESSRAPQPKARQGIAGTAIFGESASMDVRDREIFEGLAHRELKYCKPATVVVKHKREYKSSLNFKKYSVSSDGERLAISSLTQLRVDELPKHGRFAFVRVVGGLHDRVPQCPAIARVLAPPDWDAVPANLRADQELTVHWYTFDEKLLADYGIGALARGVCQPMVKTKSKKRGKSEWWMDNVVFDTLLAWNFDLTGSRHLPKSALVFLEHDLKIDLSGISHEERVSDDDNDEERCPKIRRKFP</sequence>
<dbReference type="AlphaFoldDB" id="A0A7J6TGG5"/>
<comment type="caution">
    <text evidence="3">The sequence shown here is derived from an EMBL/GenBank/DDBJ whole genome shotgun (WGS) entry which is preliminary data.</text>
</comment>
<evidence type="ECO:0000313" key="3">
    <source>
        <dbReference type="EMBL" id="KAF4743872.1"/>
    </source>
</evidence>
<evidence type="ECO:0000313" key="4">
    <source>
        <dbReference type="Proteomes" id="UP000574390"/>
    </source>
</evidence>
<dbReference type="Pfam" id="PF25273">
    <property type="entry name" value="DUF7869"/>
    <property type="match status" value="1"/>
</dbReference>
<feature type="domain" description="DUF7869" evidence="2">
    <location>
        <begin position="323"/>
        <end position="479"/>
    </location>
</feature>
<accession>A0A7J6TGG5</accession>